<evidence type="ECO:0000313" key="3">
    <source>
        <dbReference type="EMBL" id="PLW41254.1"/>
    </source>
</evidence>
<dbReference type="EMBL" id="PGCJ01000171">
    <property type="protein sequence ID" value="PLW41254.1"/>
    <property type="molecule type" value="Genomic_DNA"/>
</dbReference>
<dbReference type="Proteomes" id="UP000235392">
    <property type="component" value="Unassembled WGS sequence"/>
</dbReference>
<name>A0A2N5UGV2_9BASI</name>
<dbReference type="AlphaFoldDB" id="A0A2N5UGV2"/>
<reference evidence="4 5" key="1">
    <citation type="submission" date="2017-11" db="EMBL/GenBank/DDBJ databases">
        <title>De novo assembly and phasing of dikaryotic genomes from two isolates of Puccinia coronata f. sp. avenae, the causal agent of oat crown rust.</title>
        <authorList>
            <person name="Miller M.E."/>
            <person name="Zhang Y."/>
            <person name="Omidvar V."/>
            <person name="Sperschneider J."/>
            <person name="Schwessinger B."/>
            <person name="Raley C."/>
            <person name="Palmer J.M."/>
            <person name="Garnica D."/>
            <person name="Upadhyaya N."/>
            <person name="Rathjen J."/>
            <person name="Taylor J.M."/>
            <person name="Park R.F."/>
            <person name="Dodds P.N."/>
            <person name="Hirsch C.D."/>
            <person name="Kianian S.F."/>
            <person name="Figueroa M."/>
        </authorList>
    </citation>
    <scope>NUCLEOTIDE SEQUENCE [LARGE SCALE GENOMIC DNA]</scope>
    <source>
        <strain evidence="1">12NC29</strain>
        <strain evidence="2">12SD80</strain>
    </source>
</reference>
<comment type="caution">
    <text evidence="2">The sequence shown here is derived from an EMBL/GenBank/DDBJ whole genome shotgun (WGS) entry which is preliminary data.</text>
</comment>
<evidence type="ECO:0000313" key="4">
    <source>
        <dbReference type="Proteomes" id="UP000235388"/>
    </source>
</evidence>
<accession>A0A2N5UGV2</accession>
<gene>
    <name evidence="3" type="ORF">PCANC_06790</name>
    <name evidence="1" type="ORF">PCANC_07998</name>
    <name evidence="2" type="ORF">PCASD_06649</name>
</gene>
<evidence type="ECO:0000313" key="1">
    <source>
        <dbReference type="EMBL" id="PLW17523.1"/>
    </source>
</evidence>
<dbReference type="EMBL" id="PGCJ01000848">
    <property type="protein sequence ID" value="PLW17523.1"/>
    <property type="molecule type" value="Genomic_DNA"/>
</dbReference>
<proteinExistence type="predicted"/>
<sequence length="199" mass="21631">MQAGQTATCEEITIGSLPVDNAACCSSQAHALPKHQDPAPVRKSETYMSDNCSIVPSAPPITAKKNPSGGLVQHGIGHNCPMLCRTSLSNMGSDNSVRCHVEQTWFNGFVRHGIGRLCPIPCQTTGFDEFVRHGIKQVVHPMSDDICPMSFYSLDRLFDSFESVAEQASDLLGELFSQQGNDLLVKELGKQANNLLAKR</sequence>
<dbReference type="Proteomes" id="UP000235388">
    <property type="component" value="Unassembled WGS sequence"/>
</dbReference>
<organism evidence="2 5">
    <name type="scientific">Puccinia coronata f. sp. avenae</name>
    <dbReference type="NCBI Taxonomy" id="200324"/>
    <lineage>
        <taxon>Eukaryota</taxon>
        <taxon>Fungi</taxon>
        <taxon>Dikarya</taxon>
        <taxon>Basidiomycota</taxon>
        <taxon>Pucciniomycotina</taxon>
        <taxon>Pucciniomycetes</taxon>
        <taxon>Pucciniales</taxon>
        <taxon>Pucciniaceae</taxon>
        <taxon>Puccinia</taxon>
    </lineage>
</organism>
<protein>
    <submittedName>
        <fullName evidence="2">Uncharacterized protein</fullName>
    </submittedName>
</protein>
<keyword evidence="4" id="KW-1185">Reference proteome</keyword>
<dbReference type="EMBL" id="PGCI01000151">
    <property type="protein sequence ID" value="PLW36985.1"/>
    <property type="molecule type" value="Genomic_DNA"/>
</dbReference>
<evidence type="ECO:0000313" key="2">
    <source>
        <dbReference type="EMBL" id="PLW36985.1"/>
    </source>
</evidence>
<evidence type="ECO:0000313" key="5">
    <source>
        <dbReference type="Proteomes" id="UP000235392"/>
    </source>
</evidence>